<accession>G4QL52</accession>
<organism evidence="1 2">
    <name type="scientific">Glaciecola nitratireducens (strain JCM 12485 / KCTC 12276 / FR1064)</name>
    <dbReference type="NCBI Taxonomy" id="1085623"/>
    <lineage>
        <taxon>Bacteria</taxon>
        <taxon>Pseudomonadati</taxon>
        <taxon>Pseudomonadota</taxon>
        <taxon>Gammaproteobacteria</taxon>
        <taxon>Alteromonadales</taxon>
        <taxon>Alteromonadaceae</taxon>
        <taxon>Brumicola</taxon>
    </lineage>
</organism>
<dbReference type="STRING" id="1085623.GNIT_1404"/>
<sequence length="88" mass="10150">MGMAGMIWLSPSNPAELGFNTAITAVRDSTLYKKFRQYFDDAKRSDDCRHLRRKPSIYTRVYLQNNSITDEDRILRGLPPVQSILLSK</sequence>
<dbReference type="EMBL" id="CP003060">
    <property type="protein sequence ID" value="AEP29523.1"/>
    <property type="molecule type" value="Genomic_DNA"/>
</dbReference>
<evidence type="ECO:0000313" key="1">
    <source>
        <dbReference type="EMBL" id="AEP29523.1"/>
    </source>
</evidence>
<proteinExistence type="predicted"/>
<dbReference type="KEGG" id="gni:GNIT_1404"/>
<protein>
    <submittedName>
        <fullName evidence="1">Uncharacterized protein</fullName>
    </submittedName>
</protein>
<dbReference type="AlphaFoldDB" id="G4QL52"/>
<dbReference type="HOGENOM" id="CLU_2464667_0_0_6"/>
<evidence type="ECO:0000313" key="2">
    <source>
        <dbReference type="Proteomes" id="UP000009282"/>
    </source>
</evidence>
<dbReference type="Proteomes" id="UP000009282">
    <property type="component" value="Chromosome"/>
</dbReference>
<gene>
    <name evidence="1" type="ordered locus">GNIT_1404</name>
</gene>
<name>G4QL52_GLANF</name>
<keyword evidence="2" id="KW-1185">Reference proteome</keyword>
<reference evidence="1 2" key="1">
    <citation type="journal article" date="2011" name="J. Bacteriol.">
        <title>Complete genome sequence of seawater bacterium Glaciecola nitratireducens FR1064T.</title>
        <authorList>
            <person name="Bian F."/>
            <person name="Qin Q.L."/>
            <person name="Xie B.B."/>
            <person name="Shu Y.L."/>
            <person name="Zhang X.Y."/>
            <person name="Yu Y."/>
            <person name="Chen B."/>
            <person name="Chen X.L."/>
            <person name="Zhou B.C."/>
            <person name="Zhang Y.Z."/>
        </authorList>
    </citation>
    <scope>NUCLEOTIDE SEQUENCE [LARGE SCALE GENOMIC DNA]</scope>
    <source>
        <strain evidence="2">JCM 12485 / KCTC 12276 / FR1064</strain>
    </source>
</reference>